<dbReference type="Proteomes" id="UP001165085">
    <property type="component" value="Unassembled WGS sequence"/>
</dbReference>
<gene>
    <name evidence="13" type="ORF">TrST_g2582</name>
</gene>
<name>A0A9W7BNC3_9STRA</name>
<evidence type="ECO:0000256" key="7">
    <source>
        <dbReference type="ARBA" id="ARBA00023136"/>
    </source>
</evidence>
<dbReference type="GO" id="GO:0005829">
    <property type="term" value="C:cytosol"/>
    <property type="evidence" value="ECO:0007669"/>
    <property type="project" value="TreeGrafter"/>
</dbReference>
<dbReference type="GO" id="GO:0005524">
    <property type="term" value="F:ATP binding"/>
    <property type="evidence" value="ECO:0007669"/>
    <property type="project" value="UniProtKB-KW"/>
</dbReference>
<comment type="similarity">
    <text evidence="2">Belongs to the AAA ATPase family.</text>
</comment>
<comment type="subcellular location">
    <subcellularLocation>
        <location evidence="1">Membrane</location>
    </subcellularLocation>
</comment>
<dbReference type="SMART" id="SM00382">
    <property type="entry name" value="AAA"/>
    <property type="match status" value="1"/>
</dbReference>
<dbReference type="InterPro" id="IPR003960">
    <property type="entry name" value="ATPase_AAA_CS"/>
</dbReference>
<evidence type="ECO:0000256" key="6">
    <source>
        <dbReference type="ARBA" id="ARBA00022840"/>
    </source>
</evidence>
<dbReference type="OrthoDB" id="2187at2759"/>
<accession>A0A9W7BNC3</accession>
<comment type="catalytic activity">
    <reaction evidence="10">
        <text>ATP + H2O = ADP + phosphate + H(+)</text>
        <dbReference type="Rhea" id="RHEA:13065"/>
        <dbReference type="ChEBI" id="CHEBI:15377"/>
        <dbReference type="ChEBI" id="CHEBI:15378"/>
        <dbReference type="ChEBI" id="CHEBI:30616"/>
        <dbReference type="ChEBI" id="CHEBI:43474"/>
        <dbReference type="ChEBI" id="CHEBI:456216"/>
    </reaction>
    <physiologicalReaction direction="left-to-right" evidence="10">
        <dbReference type="Rhea" id="RHEA:13066"/>
    </physiologicalReaction>
</comment>
<feature type="domain" description="AAA+ ATPase" evidence="12">
    <location>
        <begin position="539"/>
        <end position="686"/>
    </location>
</feature>
<evidence type="ECO:0000259" key="12">
    <source>
        <dbReference type="SMART" id="SM00382"/>
    </source>
</evidence>
<evidence type="ECO:0000256" key="1">
    <source>
        <dbReference type="ARBA" id="ARBA00004370"/>
    </source>
</evidence>
<feature type="region of interest" description="Disordered" evidence="11">
    <location>
        <begin position="293"/>
        <end position="312"/>
    </location>
</feature>
<evidence type="ECO:0000313" key="13">
    <source>
        <dbReference type="EMBL" id="GMH93809.1"/>
    </source>
</evidence>
<keyword evidence="14" id="KW-1185">Reference proteome</keyword>
<dbReference type="InterPro" id="IPR050168">
    <property type="entry name" value="AAA_ATPase_domain"/>
</dbReference>
<dbReference type="FunFam" id="3.40.50.300:FF:000109">
    <property type="entry name" value="Peroxisomal biogenesis factor 6"/>
    <property type="match status" value="1"/>
</dbReference>
<dbReference type="EMBL" id="BRXY01000421">
    <property type="protein sequence ID" value="GMH93809.1"/>
    <property type="molecule type" value="Genomic_DNA"/>
</dbReference>
<dbReference type="GO" id="GO:0016887">
    <property type="term" value="F:ATP hydrolysis activity"/>
    <property type="evidence" value="ECO:0007669"/>
    <property type="project" value="InterPro"/>
</dbReference>
<dbReference type="GO" id="GO:0005778">
    <property type="term" value="C:peroxisomal membrane"/>
    <property type="evidence" value="ECO:0007669"/>
    <property type="project" value="TreeGrafter"/>
</dbReference>
<evidence type="ECO:0000256" key="9">
    <source>
        <dbReference type="ARBA" id="ARBA00034920"/>
    </source>
</evidence>
<evidence type="ECO:0000313" key="14">
    <source>
        <dbReference type="Proteomes" id="UP001165085"/>
    </source>
</evidence>
<protein>
    <recommendedName>
        <fullName evidence="8">Peroxisomal ATPase PEX6</fullName>
    </recommendedName>
    <alternativeName>
        <fullName evidence="9">Peroxin-6</fullName>
    </alternativeName>
</protein>
<reference evidence="14" key="1">
    <citation type="journal article" date="2023" name="Commun. Biol.">
        <title>Genome analysis of Parmales, the sister group of diatoms, reveals the evolutionary specialization of diatoms from phago-mixotrophs to photoautotrophs.</title>
        <authorList>
            <person name="Ban H."/>
            <person name="Sato S."/>
            <person name="Yoshikawa S."/>
            <person name="Yamada K."/>
            <person name="Nakamura Y."/>
            <person name="Ichinomiya M."/>
            <person name="Sato N."/>
            <person name="Blanc-Mathieu R."/>
            <person name="Endo H."/>
            <person name="Kuwata A."/>
            <person name="Ogata H."/>
        </authorList>
    </citation>
    <scope>NUCLEOTIDE SEQUENCE [LARGE SCALE GENOMIC DNA]</scope>
    <source>
        <strain evidence="14">NIES 3701</strain>
    </source>
</reference>
<evidence type="ECO:0000256" key="5">
    <source>
        <dbReference type="ARBA" id="ARBA00022801"/>
    </source>
</evidence>
<evidence type="ECO:0000256" key="3">
    <source>
        <dbReference type="ARBA" id="ARBA00022593"/>
    </source>
</evidence>
<evidence type="ECO:0000256" key="8">
    <source>
        <dbReference type="ARBA" id="ARBA00034811"/>
    </source>
</evidence>
<evidence type="ECO:0000256" key="2">
    <source>
        <dbReference type="ARBA" id="ARBA00006914"/>
    </source>
</evidence>
<dbReference type="AlphaFoldDB" id="A0A9W7BNC3"/>
<dbReference type="InterPro" id="IPR003593">
    <property type="entry name" value="AAA+_ATPase"/>
</dbReference>
<keyword evidence="5" id="KW-0378">Hydrolase</keyword>
<evidence type="ECO:0000256" key="10">
    <source>
        <dbReference type="ARBA" id="ARBA00048778"/>
    </source>
</evidence>
<evidence type="ECO:0000256" key="4">
    <source>
        <dbReference type="ARBA" id="ARBA00022741"/>
    </source>
</evidence>
<dbReference type="InterPro" id="IPR003959">
    <property type="entry name" value="ATPase_AAA_core"/>
</dbReference>
<comment type="caution">
    <text evidence="13">The sequence shown here is derived from an EMBL/GenBank/DDBJ whole genome shotgun (WGS) entry which is preliminary data.</text>
</comment>
<dbReference type="GO" id="GO:0016558">
    <property type="term" value="P:protein import into peroxisome matrix"/>
    <property type="evidence" value="ECO:0007669"/>
    <property type="project" value="TreeGrafter"/>
</dbReference>
<dbReference type="InterPro" id="IPR027417">
    <property type="entry name" value="P-loop_NTPase"/>
</dbReference>
<dbReference type="PANTHER" id="PTHR23077">
    <property type="entry name" value="AAA-FAMILY ATPASE"/>
    <property type="match status" value="1"/>
</dbReference>
<dbReference type="Gene3D" id="3.40.50.300">
    <property type="entry name" value="P-loop containing nucleotide triphosphate hydrolases"/>
    <property type="match status" value="1"/>
</dbReference>
<dbReference type="PROSITE" id="PS00674">
    <property type="entry name" value="AAA"/>
    <property type="match status" value="1"/>
</dbReference>
<dbReference type="SUPFAM" id="SSF52540">
    <property type="entry name" value="P-loop containing nucleoside triphosphate hydrolases"/>
    <property type="match status" value="1"/>
</dbReference>
<keyword evidence="7" id="KW-0472">Membrane</keyword>
<feature type="region of interest" description="Disordered" evidence="11">
    <location>
        <begin position="154"/>
        <end position="176"/>
    </location>
</feature>
<keyword evidence="6" id="KW-0067">ATP-binding</keyword>
<keyword evidence="4" id="KW-0547">Nucleotide-binding</keyword>
<dbReference type="Gene3D" id="1.10.8.60">
    <property type="match status" value="1"/>
</dbReference>
<keyword evidence="3" id="KW-0962">Peroxisome biogenesis</keyword>
<dbReference type="PANTHER" id="PTHR23077:SF9">
    <property type="entry name" value="PEROXISOMAL ATPASE PEX6"/>
    <property type="match status" value="1"/>
</dbReference>
<evidence type="ECO:0000256" key="11">
    <source>
        <dbReference type="SAM" id="MobiDB-lite"/>
    </source>
</evidence>
<proteinExistence type="inferred from homology"/>
<organism evidence="13 14">
    <name type="scientific">Triparma strigata</name>
    <dbReference type="NCBI Taxonomy" id="1606541"/>
    <lineage>
        <taxon>Eukaryota</taxon>
        <taxon>Sar</taxon>
        <taxon>Stramenopiles</taxon>
        <taxon>Ochrophyta</taxon>
        <taxon>Bolidophyceae</taxon>
        <taxon>Parmales</taxon>
        <taxon>Triparmaceae</taxon>
        <taxon>Triparma</taxon>
    </lineage>
</organism>
<sequence>MSLFCASFAKPLCLEPSILTSATVTGATTSDLLKSSSSSLPKDVDPSAVCYVTLETLMELGLFEGDVAFVRGLDDESKLADADTIISSDSSDDDESKMFSYTPVHVLLNPSSSSPTSPASSSTAYLPDAILCSIGVHQHVRNYNVRKVEISQIHKTKPSDADADDGEPDKNPLLGRPEKADFVEISSHPDTVSKFVHLNVSTNRPKAEAADIHAALKEYFSSKRLINYNTVVRIDSVDSSRFFKLASASGAAIGASTFAYEIHLDWCECAFVSAHRHSAGSKWKVGEAPKFLPPLSPAQSQPSEGERSVENAAASSKVEELSNLLLAPSPSMVCCASTSDVFALEDSLDEAASALGLRHLPLPSLSHYSFLYYDKTSDSPVYDKLTGLKAALQTAKSCAPCVVSIRTSGAESAEEEIIAGVAGMGGGVEALSMNSMQAQVLGMIEEEVRGEPKVRVVLMAVGDMKMSTEVLKDGCVSYLDFATTIEESEASREERNHALNIPNVKWEDIGGLDHVREEILDAVQLPMQHPALFKARGLRRSGILLFGPPGTGKTLVAKAVATEMSLPFMSVKGPELLDSYVGGSEANVRKVFDDARRAAKKGGGSSILFFDELDSLAPRRDGTGDSGGVMDRVVSMLLAELDGVGDGDSEGGSVFVIAATNRPDLLDSSLLRPGRFDRLVYLGLAEGDEARGAVLKALCRKFKFEGNRHLEDVVMEAIKFVPENLSGADLSAVASGASNFAMLRRVQEAEDEAKKKGVGVAEVLEGWSDERAECEVRVQDLIEASKGVVCSVDQKARERYAELREVFTNI</sequence>
<dbReference type="Pfam" id="PF00004">
    <property type="entry name" value="AAA"/>
    <property type="match status" value="1"/>
</dbReference>